<organism evidence="2 3">
    <name type="scientific">Solanum commersonii</name>
    <name type="common">Commerson's wild potato</name>
    <name type="synonym">Commerson's nightshade</name>
    <dbReference type="NCBI Taxonomy" id="4109"/>
    <lineage>
        <taxon>Eukaryota</taxon>
        <taxon>Viridiplantae</taxon>
        <taxon>Streptophyta</taxon>
        <taxon>Embryophyta</taxon>
        <taxon>Tracheophyta</taxon>
        <taxon>Spermatophyta</taxon>
        <taxon>Magnoliopsida</taxon>
        <taxon>eudicotyledons</taxon>
        <taxon>Gunneridae</taxon>
        <taxon>Pentapetalae</taxon>
        <taxon>asterids</taxon>
        <taxon>lamiids</taxon>
        <taxon>Solanales</taxon>
        <taxon>Solanaceae</taxon>
        <taxon>Solanoideae</taxon>
        <taxon>Solaneae</taxon>
        <taxon>Solanum</taxon>
    </lineage>
</organism>
<feature type="region of interest" description="Disordered" evidence="1">
    <location>
        <begin position="118"/>
        <end position="141"/>
    </location>
</feature>
<proteinExistence type="predicted"/>
<evidence type="ECO:0000313" key="3">
    <source>
        <dbReference type="Proteomes" id="UP000824120"/>
    </source>
</evidence>
<dbReference type="EMBL" id="JACXVP010000002">
    <property type="protein sequence ID" value="KAG5624588.1"/>
    <property type="molecule type" value="Genomic_DNA"/>
</dbReference>
<evidence type="ECO:0000256" key="1">
    <source>
        <dbReference type="SAM" id="MobiDB-lite"/>
    </source>
</evidence>
<dbReference type="OrthoDB" id="302966at2759"/>
<name>A0A9J6AJT4_SOLCO</name>
<gene>
    <name evidence="2" type="ORF">H5410_009806</name>
</gene>
<dbReference type="Proteomes" id="UP000824120">
    <property type="component" value="Chromosome 2"/>
</dbReference>
<keyword evidence="3" id="KW-1185">Reference proteome</keyword>
<dbReference type="AlphaFoldDB" id="A0A9J6AJT4"/>
<accession>A0A9J6AJT4</accession>
<comment type="caution">
    <text evidence="2">The sequence shown here is derived from an EMBL/GenBank/DDBJ whole genome shotgun (WGS) entry which is preliminary data.</text>
</comment>
<sequence>MGCNETWNQDLCLFCYHCHALISECANSSPLVPHSCRHDVGVGSIPDMVYRTSVTVTSSSSPVPGGRQLFSNVARLGFAAGCDPPALKMDESARDSSVAAGTSCPGILSFANVTSKAKAVEGPNASKTNDAGKRGRSQIGS</sequence>
<reference evidence="2 3" key="1">
    <citation type="submission" date="2020-09" db="EMBL/GenBank/DDBJ databases">
        <title>De no assembly of potato wild relative species, Solanum commersonii.</title>
        <authorList>
            <person name="Cho K."/>
        </authorList>
    </citation>
    <scope>NUCLEOTIDE SEQUENCE [LARGE SCALE GENOMIC DNA]</scope>
    <source>
        <strain evidence="2">LZ3.2</strain>
        <tissue evidence="2">Leaf</tissue>
    </source>
</reference>
<protein>
    <submittedName>
        <fullName evidence="2">Uncharacterized protein</fullName>
    </submittedName>
</protein>
<evidence type="ECO:0000313" key="2">
    <source>
        <dbReference type="EMBL" id="KAG5624588.1"/>
    </source>
</evidence>